<dbReference type="NCBIfam" id="TIGR00174">
    <property type="entry name" value="miaA"/>
    <property type="match status" value="1"/>
</dbReference>
<comment type="subunit">
    <text evidence="10">Monomer.</text>
</comment>
<dbReference type="GO" id="GO:0052381">
    <property type="term" value="F:tRNA dimethylallyltransferase activity"/>
    <property type="evidence" value="ECO:0007669"/>
    <property type="project" value="UniProtKB-UniRule"/>
</dbReference>
<sequence length="303" mass="34988">MKNQKYLVTIIGPTGIGKTSTSIALAKEFQSEIISADSRQFYKEMQIGTAVPNEKELTEVPHHFIQHISINQDYNVGDFESDALQLLKEKFKNHDILFMVGGSGLYIDAVLKGLDTFPKVNSQVRLDLQKLFLESGIEALQEKLKLLDPEYYEKVDKNNAHRLIRALEICIGTNKPYTSFLGKKNAGRNFTPIKIGLSAEREIIYNRINNRVNLMIENGLINEVKNLNNKKHLNALQTVGYTEMFAHLEGVITFEKAVEEIKKNSRRYAKRQLTWWRKDESIKWFEYDDKIENIINYIKLKTS</sequence>
<feature type="site" description="Interaction with substrate tRNA" evidence="10">
    <location>
        <position position="103"/>
    </location>
</feature>
<evidence type="ECO:0000256" key="12">
    <source>
        <dbReference type="RuleBase" id="RU003784"/>
    </source>
</evidence>
<evidence type="ECO:0000256" key="8">
    <source>
        <dbReference type="ARBA" id="ARBA00022842"/>
    </source>
</evidence>
<evidence type="ECO:0000256" key="13">
    <source>
        <dbReference type="RuleBase" id="RU003785"/>
    </source>
</evidence>
<evidence type="ECO:0000256" key="1">
    <source>
        <dbReference type="ARBA" id="ARBA00001946"/>
    </source>
</evidence>
<evidence type="ECO:0000256" key="7">
    <source>
        <dbReference type="ARBA" id="ARBA00022840"/>
    </source>
</evidence>
<evidence type="ECO:0000256" key="4">
    <source>
        <dbReference type="ARBA" id="ARBA00022679"/>
    </source>
</evidence>
<dbReference type="EMBL" id="BMGK01000005">
    <property type="protein sequence ID" value="GGD91535.1"/>
    <property type="molecule type" value="Genomic_DNA"/>
</dbReference>
<accession>A0A8J2YAH8</accession>
<evidence type="ECO:0000256" key="6">
    <source>
        <dbReference type="ARBA" id="ARBA00022741"/>
    </source>
</evidence>
<dbReference type="InterPro" id="IPR039657">
    <property type="entry name" value="Dimethylallyltransferase"/>
</dbReference>
<dbReference type="Gene3D" id="1.10.20.140">
    <property type="match status" value="1"/>
</dbReference>
<evidence type="ECO:0000256" key="2">
    <source>
        <dbReference type="ARBA" id="ARBA00003213"/>
    </source>
</evidence>
<keyword evidence="5 10" id="KW-0819">tRNA processing</keyword>
<comment type="similarity">
    <text evidence="3 10 13">Belongs to the IPP transferase family.</text>
</comment>
<reference evidence="14" key="2">
    <citation type="submission" date="2020-09" db="EMBL/GenBank/DDBJ databases">
        <authorList>
            <person name="Sun Q."/>
            <person name="Zhou Y."/>
        </authorList>
    </citation>
    <scope>NUCLEOTIDE SEQUENCE</scope>
    <source>
        <strain evidence="14">CGMCC 1.12924</strain>
    </source>
</reference>
<dbReference type="GO" id="GO:0006400">
    <property type="term" value="P:tRNA modification"/>
    <property type="evidence" value="ECO:0007669"/>
    <property type="project" value="TreeGrafter"/>
</dbReference>
<reference evidence="14" key="1">
    <citation type="journal article" date="2014" name="Int. J. Syst. Evol. Microbiol.">
        <title>Complete genome sequence of Corynebacterium casei LMG S-19264T (=DSM 44701T), isolated from a smear-ripened cheese.</title>
        <authorList>
            <consortium name="US DOE Joint Genome Institute (JGI-PGF)"/>
            <person name="Walter F."/>
            <person name="Albersmeier A."/>
            <person name="Kalinowski J."/>
            <person name="Ruckert C."/>
        </authorList>
    </citation>
    <scope>NUCLEOTIDE SEQUENCE</scope>
    <source>
        <strain evidence="14">CGMCC 1.12924</strain>
    </source>
</reference>
<evidence type="ECO:0000256" key="5">
    <source>
        <dbReference type="ARBA" id="ARBA00022694"/>
    </source>
</evidence>
<protein>
    <recommendedName>
        <fullName evidence="10">tRNA dimethylallyltransferase</fullName>
        <ecNumber evidence="10">2.5.1.75</ecNumber>
    </recommendedName>
    <alternativeName>
        <fullName evidence="10">Dimethylallyl diphosphate:tRNA dimethylallyltransferase</fullName>
        <shortName evidence="10">DMAPP:tRNA dimethylallyltransferase</shortName>
        <shortName evidence="10">DMATase</shortName>
    </alternativeName>
    <alternativeName>
        <fullName evidence="10">Isopentenyl-diphosphate:tRNA isopentenyltransferase</fullName>
        <shortName evidence="10">IPP transferase</shortName>
        <shortName evidence="10">IPPT</shortName>
        <shortName evidence="10">IPTase</shortName>
    </alternativeName>
</protein>
<feature type="site" description="Interaction with substrate tRNA" evidence="10">
    <location>
        <position position="125"/>
    </location>
</feature>
<dbReference type="HAMAP" id="MF_00185">
    <property type="entry name" value="IPP_trans"/>
    <property type="match status" value="1"/>
</dbReference>
<feature type="binding site" evidence="10">
    <location>
        <begin position="12"/>
        <end position="19"/>
    </location>
    <ligand>
        <name>ATP</name>
        <dbReference type="ChEBI" id="CHEBI:30616"/>
    </ligand>
</feature>
<dbReference type="RefSeq" id="WP_188440992.1">
    <property type="nucleotide sequence ID" value="NZ_BMGK01000005.1"/>
</dbReference>
<dbReference type="InterPro" id="IPR027417">
    <property type="entry name" value="P-loop_NTPase"/>
</dbReference>
<dbReference type="InterPro" id="IPR018022">
    <property type="entry name" value="IPT"/>
</dbReference>
<proteinExistence type="inferred from homology"/>
<keyword evidence="4 10" id="KW-0808">Transferase</keyword>
<organism evidence="14 15">
    <name type="scientific">Planktosalinus lacus</name>
    <dbReference type="NCBI Taxonomy" id="1526573"/>
    <lineage>
        <taxon>Bacteria</taxon>
        <taxon>Pseudomonadati</taxon>
        <taxon>Bacteroidota</taxon>
        <taxon>Flavobacteriia</taxon>
        <taxon>Flavobacteriales</taxon>
        <taxon>Flavobacteriaceae</taxon>
        <taxon>Planktosalinus</taxon>
    </lineage>
</organism>
<dbReference type="PANTHER" id="PTHR11088">
    <property type="entry name" value="TRNA DIMETHYLALLYLTRANSFERASE"/>
    <property type="match status" value="1"/>
</dbReference>
<evidence type="ECO:0000256" key="3">
    <source>
        <dbReference type="ARBA" id="ARBA00005842"/>
    </source>
</evidence>
<dbReference type="SUPFAM" id="SSF52540">
    <property type="entry name" value="P-loop containing nucleoside triphosphate hydrolases"/>
    <property type="match status" value="1"/>
</dbReference>
<keyword evidence="15" id="KW-1185">Reference proteome</keyword>
<comment type="caution">
    <text evidence="14">The sequence shown here is derived from an EMBL/GenBank/DDBJ whole genome shotgun (WGS) entry which is preliminary data.</text>
</comment>
<evidence type="ECO:0000313" key="14">
    <source>
        <dbReference type="EMBL" id="GGD91535.1"/>
    </source>
</evidence>
<dbReference type="EC" id="2.5.1.75" evidence="10"/>
<comment type="catalytic activity">
    <reaction evidence="9 10 11">
        <text>adenosine(37) in tRNA + dimethylallyl diphosphate = N(6)-dimethylallyladenosine(37) in tRNA + diphosphate</text>
        <dbReference type="Rhea" id="RHEA:26482"/>
        <dbReference type="Rhea" id="RHEA-COMP:10162"/>
        <dbReference type="Rhea" id="RHEA-COMP:10375"/>
        <dbReference type="ChEBI" id="CHEBI:33019"/>
        <dbReference type="ChEBI" id="CHEBI:57623"/>
        <dbReference type="ChEBI" id="CHEBI:74411"/>
        <dbReference type="ChEBI" id="CHEBI:74415"/>
        <dbReference type="EC" id="2.5.1.75"/>
    </reaction>
</comment>
<dbReference type="AlphaFoldDB" id="A0A8J2YAH8"/>
<feature type="region of interest" description="Interaction with substrate tRNA" evidence="10">
    <location>
        <begin position="37"/>
        <end position="40"/>
    </location>
</feature>
<gene>
    <name evidence="10 14" type="primary">miaA</name>
    <name evidence="14" type="ORF">GCM10011312_14150</name>
</gene>
<name>A0A8J2YAH8_9FLAO</name>
<dbReference type="PANTHER" id="PTHR11088:SF60">
    <property type="entry name" value="TRNA DIMETHYLALLYLTRANSFERASE"/>
    <property type="match status" value="1"/>
</dbReference>
<dbReference type="Gene3D" id="3.40.50.300">
    <property type="entry name" value="P-loop containing nucleotide triphosphate hydrolases"/>
    <property type="match status" value="1"/>
</dbReference>
<comment type="function">
    <text evidence="2 10 12">Catalyzes the transfer of a dimethylallyl group onto the adenine at position 37 in tRNAs that read codons beginning with uridine, leading to the formation of N6-(dimethylallyl)adenosine (i(6)A).</text>
</comment>
<evidence type="ECO:0000256" key="11">
    <source>
        <dbReference type="RuleBase" id="RU003783"/>
    </source>
</evidence>
<feature type="binding site" evidence="10">
    <location>
        <begin position="14"/>
        <end position="19"/>
    </location>
    <ligand>
        <name>substrate</name>
    </ligand>
</feature>
<dbReference type="Proteomes" id="UP000652231">
    <property type="component" value="Unassembled WGS sequence"/>
</dbReference>
<evidence type="ECO:0000256" key="10">
    <source>
        <dbReference type="HAMAP-Rule" id="MF_00185"/>
    </source>
</evidence>
<dbReference type="Pfam" id="PF01715">
    <property type="entry name" value="IPPT"/>
    <property type="match status" value="1"/>
</dbReference>
<keyword evidence="8 10" id="KW-0460">Magnesium</keyword>
<evidence type="ECO:0000256" key="9">
    <source>
        <dbReference type="ARBA" id="ARBA00049563"/>
    </source>
</evidence>
<evidence type="ECO:0000313" key="15">
    <source>
        <dbReference type="Proteomes" id="UP000652231"/>
    </source>
</evidence>
<keyword evidence="6 10" id="KW-0547">Nucleotide-binding</keyword>
<keyword evidence="7 10" id="KW-0067">ATP-binding</keyword>
<comment type="cofactor">
    <cofactor evidence="1 10">
        <name>Mg(2+)</name>
        <dbReference type="ChEBI" id="CHEBI:18420"/>
    </cofactor>
</comment>
<dbReference type="GO" id="GO:0005524">
    <property type="term" value="F:ATP binding"/>
    <property type="evidence" value="ECO:0007669"/>
    <property type="project" value="UniProtKB-UniRule"/>
</dbReference>
<comment type="caution">
    <text evidence="10">Lacks conserved residue(s) required for the propagation of feature annotation.</text>
</comment>